<sequence>MMMCVGAGDGNLSEARNLYQRFIEGRPADEARQLPSLHCFRKMVNRLLHLTGSFHASSETGRSATRDPEFEEAVLAVQPTQGLPREPYHMQRTPELIPADYLPRVAF</sequence>
<evidence type="ECO:0000313" key="1">
    <source>
        <dbReference type="EMBL" id="JAT82232.1"/>
    </source>
</evidence>
<gene>
    <name evidence="1" type="ORF">g.16195</name>
</gene>
<name>A0A1E1W5I6_PECGO</name>
<evidence type="ECO:0008006" key="2">
    <source>
        <dbReference type="Google" id="ProtNLM"/>
    </source>
</evidence>
<reference evidence="1" key="1">
    <citation type="submission" date="2015-09" db="EMBL/GenBank/DDBJ databases">
        <title>De novo assembly of Pectinophora gossypiella (Pink Bollworm) gut transcriptome.</title>
        <authorList>
            <person name="Tassone E.E."/>
        </authorList>
    </citation>
    <scope>NUCLEOTIDE SEQUENCE</scope>
</reference>
<dbReference type="OrthoDB" id="7253988at2759"/>
<organism evidence="1">
    <name type="scientific">Pectinophora gossypiella</name>
    <name type="common">Cotton pink bollworm</name>
    <name type="synonym">Depressaria gossypiella</name>
    <dbReference type="NCBI Taxonomy" id="13191"/>
    <lineage>
        <taxon>Eukaryota</taxon>
        <taxon>Metazoa</taxon>
        <taxon>Ecdysozoa</taxon>
        <taxon>Arthropoda</taxon>
        <taxon>Hexapoda</taxon>
        <taxon>Insecta</taxon>
        <taxon>Pterygota</taxon>
        <taxon>Neoptera</taxon>
        <taxon>Endopterygota</taxon>
        <taxon>Lepidoptera</taxon>
        <taxon>Glossata</taxon>
        <taxon>Ditrysia</taxon>
        <taxon>Gelechioidea</taxon>
        <taxon>Gelechiidae</taxon>
        <taxon>Apatetrinae</taxon>
        <taxon>Pectinophora</taxon>
    </lineage>
</organism>
<dbReference type="EMBL" id="GDQN01008822">
    <property type="protein sequence ID" value="JAT82232.1"/>
    <property type="molecule type" value="Transcribed_RNA"/>
</dbReference>
<dbReference type="AlphaFoldDB" id="A0A1E1W5I6"/>
<proteinExistence type="predicted"/>
<protein>
    <recommendedName>
        <fullName evidence="2">DUF4817 domain-containing protein</fullName>
    </recommendedName>
</protein>
<accession>A0A1E1W5I6</accession>